<feature type="chain" id="PRO_5015316051" evidence="5">
    <location>
        <begin position="20"/>
        <end position="420"/>
    </location>
</feature>
<reference evidence="7" key="1">
    <citation type="submission" date="2018-03" db="EMBL/GenBank/DDBJ databases">
        <authorList>
            <person name="Rodrigo-Torres L."/>
            <person name="Arahal R. D."/>
            <person name="Lucena T."/>
        </authorList>
    </citation>
    <scope>NUCLEOTIDE SEQUENCE [LARGE SCALE GENOMIC DNA]</scope>
    <source>
        <strain evidence="7">CECT 7615</strain>
    </source>
</reference>
<dbReference type="GO" id="GO:0033389">
    <property type="term" value="P:putrescine biosynthetic process from arginine, via agmatine"/>
    <property type="evidence" value="ECO:0007669"/>
    <property type="project" value="TreeGrafter"/>
</dbReference>
<dbReference type="GO" id="GO:0046872">
    <property type="term" value="F:metal ion binding"/>
    <property type="evidence" value="ECO:0007669"/>
    <property type="project" value="UniProtKB-KW"/>
</dbReference>
<evidence type="ECO:0000313" key="6">
    <source>
        <dbReference type="EMBL" id="SPJ28955.1"/>
    </source>
</evidence>
<name>A0A2R8C968_9RHOB</name>
<dbReference type="InterPro" id="IPR006035">
    <property type="entry name" value="Ureohydrolase"/>
</dbReference>
<keyword evidence="2" id="KW-0479">Metal-binding</keyword>
<evidence type="ECO:0000256" key="1">
    <source>
        <dbReference type="ARBA" id="ARBA00009227"/>
    </source>
</evidence>
<dbReference type="PROSITE" id="PS01053">
    <property type="entry name" value="ARGINASE_1"/>
    <property type="match status" value="1"/>
</dbReference>
<keyword evidence="5" id="KW-0732">Signal</keyword>
<dbReference type="EC" id="3.5.3.7" evidence="6"/>
<dbReference type="SUPFAM" id="SSF52768">
    <property type="entry name" value="Arginase/deacetylase"/>
    <property type="match status" value="1"/>
</dbReference>
<evidence type="ECO:0000313" key="7">
    <source>
        <dbReference type="Proteomes" id="UP000244898"/>
    </source>
</evidence>
<dbReference type="GO" id="GO:0008783">
    <property type="term" value="F:agmatinase activity"/>
    <property type="evidence" value="ECO:0007669"/>
    <property type="project" value="TreeGrafter"/>
</dbReference>
<protein>
    <submittedName>
        <fullName evidence="6">Guanidinobutyrase</fullName>
        <ecNumber evidence="6">3.5.3.7</ecNumber>
    </submittedName>
</protein>
<evidence type="ECO:0000256" key="5">
    <source>
        <dbReference type="SAM" id="SignalP"/>
    </source>
</evidence>
<dbReference type="RefSeq" id="WP_235824078.1">
    <property type="nucleotide sequence ID" value="NZ_ONZG01000005.1"/>
</dbReference>
<comment type="similarity">
    <text evidence="1">Belongs to the arginase family. Agmatinase subfamily.</text>
</comment>
<dbReference type="PANTHER" id="PTHR11358">
    <property type="entry name" value="ARGINASE/AGMATINASE"/>
    <property type="match status" value="1"/>
</dbReference>
<organism evidence="6 7">
    <name type="scientific">Falsiruegeria mediterranea M17</name>
    <dbReference type="NCBI Taxonomy" id="1200281"/>
    <lineage>
        <taxon>Bacteria</taxon>
        <taxon>Pseudomonadati</taxon>
        <taxon>Pseudomonadota</taxon>
        <taxon>Alphaproteobacteria</taxon>
        <taxon>Rhodobacterales</taxon>
        <taxon>Roseobacteraceae</taxon>
        <taxon>Falsiruegeria</taxon>
    </lineage>
</organism>
<accession>A0A2R8C968</accession>
<dbReference type="InterPro" id="IPR020855">
    <property type="entry name" value="Ureohydrolase_Mn_BS"/>
</dbReference>
<dbReference type="Gene3D" id="3.40.800.10">
    <property type="entry name" value="Ureohydrolase domain"/>
    <property type="match status" value="1"/>
</dbReference>
<feature type="signal peptide" evidence="5">
    <location>
        <begin position="1"/>
        <end position="19"/>
    </location>
</feature>
<dbReference type="EMBL" id="ONZG01000005">
    <property type="protein sequence ID" value="SPJ28955.1"/>
    <property type="molecule type" value="Genomic_DNA"/>
</dbReference>
<dbReference type="Pfam" id="PF00491">
    <property type="entry name" value="Arginase"/>
    <property type="match status" value="1"/>
</dbReference>
<dbReference type="PANTHER" id="PTHR11358:SF26">
    <property type="entry name" value="GUANIDINO ACID HYDROLASE, MITOCHONDRIAL"/>
    <property type="match status" value="1"/>
</dbReference>
<evidence type="ECO:0000256" key="2">
    <source>
        <dbReference type="ARBA" id="ARBA00022723"/>
    </source>
</evidence>
<proteinExistence type="inferred from homology"/>
<sequence length="420" mass="46640">MRRSILAVLFSFGMVTQGAAQYFGHEYEGTQAPVREGEQPVIPLDTGDPSYNAWQTPLPSFEGEREGRTPGLTNPARFFGQGYMQLPTFLHQPLAFTPEDLAVGNVDVAIMGAFTDMGGGARGASRGPNAVRNSSIYLGYGARQPHMHVMVDPLQEMVVVDYGNAPNDMMSTERTIHAVRSFVRQVVEVQHEDGRRVIPFIIGGDHSLMYPDVAALTDVYGKGNVGVVHFDAHYDAGKYGMGHLINHGMPVYRLIEEGLVEGRNFIQVALRGYYPDEKAFEWMRENEFRYHTMAEIEQRGWNDVMEIVIAEANDGPEYMYISFDIDTLDPAFVPGTGTPEPGGLMPREVFPIIRRLCAESNVVGFELVELAPLMDPTYVSALNANRVIRECLTGIAMRKKGITEPDYKSPLTVSHGQNDN</sequence>
<dbReference type="InterPro" id="IPR023696">
    <property type="entry name" value="Ureohydrolase_dom_sf"/>
</dbReference>
<dbReference type="AlphaFoldDB" id="A0A2R8C968"/>
<keyword evidence="3 4" id="KW-0378">Hydrolase</keyword>
<gene>
    <name evidence="6" type="primary">gbuA_1</name>
    <name evidence="6" type="ORF">TRM7615_02465</name>
</gene>
<evidence type="ECO:0000256" key="4">
    <source>
        <dbReference type="RuleBase" id="RU003684"/>
    </source>
</evidence>
<evidence type="ECO:0000256" key="3">
    <source>
        <dbReference type="ARBA" id="ARBA00022801"/>
    </source>
</evidence>
<dbReference type="CDD" id="cd09990">
    <property type="entry name" value="Agmatinase-like"/>
    <property type="match status" value="1"/>
</dbReference>
<dbReference type="Proteomes" id="UP000244898">
    <property type="component" value="Unassembled WGS sequence"/>
</dbReference>
<dbReference type="GO" id="GO:0047971">
    <property type="term" value="F:guanidinobutyrase activity"/>
    <property type="evidence" value="ECO:0007669"/>
    <property type="project" value="UniProtKB-EC"/>
</dbReference>
<keyword evidence="7" id="KW-1185">Reference proteome</keyword>
<dbReference type="PROSITE" id="PS51409">
    <property type="entry name" value="ARGINASE_2"/>
    <property type="match status" value="1"/>
</dbReference>